<dbReference type="GO" id="GO:0006508">
    <property type="term" value="P:proteolysis"/>
    <property type="evidence" value="ECO:0007669"/>
    <property type="project" value="UniProtKB-KW"/>
</dbReference>
<dbReference type="InterPro" id="IPR045051">
    <property type="entry name" value="SBT"/>
</dbReference>
<dbReference type="GO" id="GO:0004252">
    <property type="term" value="F:serine-type endopeptidase activity"/>
    <property type="evidence" value="ECO:0007669"/>
    <property type="project" value="UniProtKB-UniRule"/>
</dbReference>
<dbReference type="CDD" id="cd04852">
    <property type="entry name" value="Peptidases_S8_3"/>
    <property type="match status" value="1"/>
</dbReference>
<dbReference type="GO" id="GO:0009610">
    <property type="term" value="P:response to symbiotic fungus"/>
    <property type="evidence" value="ECO:0007669"/>
    <property type="project" value="UniProtKB-ARBA"/>
</dbReference>
<evidence type="ECO:0000256" key="10">
    <source>
        <dbReference type="PROSITE-ProRule" id="PRU01240"/>
    </source>
</evidence>
<evidence type="ECO:0000256" key="8">
    <source>
        <dbReference type="ARBA" id="ARBA00023180"/>
    </source>
</evidence>
<evidence type="ECO:0000256" key="4">
    <source>
        <dbReference type="ARBA" id="ARBA00022670"/>
    </source>
</evidence>
<keyword evidence="6 10" id="KW-0378">Hydrolase</keyword>
<dbReference type="SUPFAM" id="SSF52743">
    <property type="entry name" value="Subtilisin-like"/>
    <property type="match status" value="1"/>
</dbReference>
<dbReference type="CDD" id="cd02120">
    <property type="entry name" value="PA_subtilisin_like"/>
    <property type="match status" value="1"/>
</dbReference>
<proteinExistence type="evidence at transcript level"/>
<feature type="active site" description="Charge relay system" evidence="9 10">
    <location>
        <position position="220"/>
    </location>
</feature>
<dbReference type="Pfam" id="PF17766">
    <property type="entry name" value="fn3_6"/>
    <property type="match status" value="1"/>
</dbReference>
<keyword evidence="3" id="KW-0964">Secreted</keyword>
<sequence length="748" mass="80248">MENRRCKILPTMLFMSLFILTSMFSSSLAIAEPLITPSTSNAYVNEESDLETYIVLLKQPEGELFTESKDFESWYRSFLPADTLNSNQPRLLHCYRHVVTGFAAKLTADEAKAMEMREELLLARPQRMVPLHTTHTPSFLGLQQNLGFWKSSNYGKGVIIGVVDSGIASDHPSFSGKGMPPPPAKWKGKCEFNATLCNNKLIGLRKFDATSNDMLDREQHGTHTAGTAAGSPVKGANLFGQANGTAIGMAPLAHLAMYKVSALDNKAGESEILAAMDAAIDDGVDVLSLSLGPGSHPFYDDAIATGAFAAIRKGIFVSCSAGNEGPLLRTLSNEAPWILTVGASTLDREIRATVLLGNNKELHGESLIQPKHFPPSSLPLVYASCENGSLKNVDVKGKIVFCEGGSETVSEGKEVKRKGGAAMIVMNYEYQGSVITLDYEHHVLPASRVSYMAGLAIKAYINSTSSPTATFLFKGTVTGVSAAPQVAWFSSRGPSIASPGILKPDIIGPGVNILAAYPVSDDHTTNRFGMISGTSMSCPHLSGIAALLKSAHPNWSPAAIKSAIMTTASLYNLGGKPIPEQRKYLPATVFDIGAGQVNPSRASDPGLIYDLKPDDYVPYLCGLGYSDKHVGLIVKRNVKCSNDSSIPEAQLNYPSFSIELGSTPQIYSRAVTNVGKPNSVYSLLISSPKGVRVKVTPHSISFSRLNQKATYSVTFARSGNARRSFAQGYLKWVADGYSVGSPIAVLFK</sequence>
<dbReference type="InterPro" id="IPR015500">
    <property type="entry name" value="Peptidase_S8_subtilisin-rel"/>
</dbReference>
<evidence type="ECO:0000256" key="7">
    <source>
        <dbReference type="ARBA" id="ARBA00022825"/>
    </source>
</evidence>
<protein>
    <submittedName>
        <fullName evidence="16">Subtilisin-like serine protease C</fullName>
    </submittedName>
</protein>
<evidence type="ECO:0000256" key="3">
    <source>
        <dbReference type="ARBA" id="ARBA00022525"/>
    </source>
</evidence>
<dbReference type="Gene3D" id="3.50.30.30">
    <property type="match status" value="1"/>
</dbReference>
<comment type="subcellular location">
    <subcellularLocation>
        <location evidence="1">Secreted</location>
    </subcellularLocation>
</comment>
<reference evidence="16" key="1">
    <citation type="journal article" date="2017" name="Physiol. Mol. Plant Pathol.">
        <title>Molecular cloning and characterization of three novel subtilisin-like serine protease genes from Hevea brasiliensis.</title>
        <authorList>
            <person name="Ekchaweng K."/>
            <person name="Khunjan U."/>
            <person name="Churngchow N."/>
        </authorList>
    </citation>
    <scope>NUCLEOTIDE SEQUENCE</scope>
</reference>
<dbReference type="InterPro" id="IPR003137">
    <property type="entry name" value="PA_domain"/>
</dbReference>
<feature type="active site" description="Charge relay system" evidence="9 10">
    <location>
        <position position="164"/>
    </location>
</feature>
<dbReference type="InterPro" id="IPR037045">
    <property type="entry name" value="S8pro/Inhibitor_I9_sf"/>
</dbReference>
<dbReference type="InterPro" id="IPR034197">
    <property type="entry name" value="Peptidases_S8_3"/>
</dbReference>
<dbReference type="PROSITE" id="PS00136">
    <property type="entry name" value="SUBTILASE_ASP"/>
    <property type="match status" value="1"/>
</dbReference>
<dbReference type="InterPro" id="IPR010259">
    <property type="entry name" value="S8pro/Inhibitor_I9"/>
</dbReference>
<dbReference type="AlphaFoldDB" id="A0A1P8CZ24"/>
<dbReference type="Pfam" id="PF00082">
    <property type="entry name" value="Peptidase_S8"/>
    <property type="match status" value="1"/>
</dbReference>
<keyword evidence="4 10" id="KW-0645">Protease</keyword>
<feature type="chain" id="PRO_5012456099" evidence="11">
    <location>
        <begin position="30"/>
        <end position="748"/>
    </location>
</feature>
<dbReference type="Pfam" id="PF05922">
    <property type="entry name" value="Inhibitor_I9"/>
    <property type="match status" value="1"/>
</dbReference>
<evidence type="ECO:0000256" key="11">
    <source>
        <dbReference type="SAM" id="SignalP"/>
    </source>
</evidence>
<dbReference type="Gene3D" id="2.60.40.2310">
    <property type="match status" value="1"/>
</dbReference>
<comment type="similarity">
    <text evidence="2 10">Belongs to the peptidase S8 family.</text>
</comment>
<dbReference type="Gene3D" id="3.30.70.80">
    <property type="entry name" value="Peptidase S8 propeptide/proteinase inhibitor I9"/>
    <property type="match status" value="1"/>
</dbReference>
<dbReference type="InterPro" id="IPR000209">
    <property type="entry name" value="Peptidase_S8/S53_dom"/>
</dbReference>
<dbReference type="InterPro" id="IPR036852">
    <property type="entry name" value="Peptidase_S8/S53_dom_sf"/>
</dbReference>
<evidence type="ECO:0000256" key="2">
    <source>
        <dbReference type="ARBA" id="ARBA00011073"/>
    </source>
</evidence>
<keyword evidence="8" id="KW-0325">Glycoprotein</keyword>
<evidence type="ECO:0000256" key="5">
    <source>
        <dbReference type="ARBA" id="ARBA00022729"/>
    </source>
</evidence>
<dbReference type="PRINTS" id="PR00723">
    <property type="entry name" value="SUBTILISIN"/>
</dbReference>
<feature type="domain" description="Subtilisin-like protease fibronectin type-III" evidence="15">
    <location>
        <begin position="650"/>
        <end position="745"/>
    </location>
</feature>
<feature type="active site" description="Charge relay system" evidence="9 10">
    <location>
        <position position="535"/>
    </location>
</feature>
<evidence type="ECO:0000259" key="15">
    <source>
        <dbReference type="Pfam" id="PF17766"/>
    </source>
</evidence>
<feature type="domain" description="Peptidase S8/S53" evidence="12">
    <location>
        <begin position="155"/>
        <end position="568"/>
    </location>
</feature>
<evidence type="ECO:0000259" key="12">
    <source>
        <dbReference type="Pfam" id="PF00082"/>
    </source>
</evidence>
<evidence type="ECO:0000259" key="13">
    <source>
        <dbReference type="Pfam" id="PF02225"/>
    </source>
</evidence>
<dbReference type="PANTHER" id="PTHR10795">
    <property type="entry name" value="PROPROTEIN CONVERTASE SUBTILISIN/KEXIN"/>
    <property type="match status" value="1"/>
</dbReference>
<evidence type="ECO:0000256" key="9">
    <source>
        <dbReference type="PIRSR" id="PIRSR615500-1"/>
    </source>
</evidence>
<dbReference type="PROSITE" id="PS51892">
    <property type="entry name" value="SUBTILASE"/>
    <property type="match status" value="1"/>
</dbReference>
<evidence type="ECO:0000313" key="16">
    <source>
        <dbReference type="EMBL" id="APH81260.1"/>
    </source>
</evidence>
<feature type="signal peptide" evidence="11">
    <location>
        <begin position="1"/>
        <end position="29"/>
    </location>
</feature>
<evidence type="ECO:0000259" key="14">
    <source>
        <dbReference type="Pfam" id="PF05922"/>
    </source>
</evidence>
<gene>
    <name evidence="16" type="primary">SPC</name>
</gene>
<dbReference type="InterPro" id="IPR041469">
    <property type="entry name" value="Subtilisin-like_FN3"/>
</dbReference>
<dbReference type="Pfam" id="PF02225">
    <property type="entry name" value="PA"/>
    <property type="match status" value="1"/>
</dbReference>
<feature type="domain" description="PA" evidence="13">
    <location>
        <begin position="378"/>
        <end position="457"/>
    </location>
</feature>
<name>A0A1P8CZ24_HEVBR</name>
<organism evidence="16">
    <name type="scientific">Hevea brasiliensis</name>
    <name type="common">Para rubber tree</name>
    <name type="synonym">Siphonia brasiliensis</name>
    <dbReference type="NCBI Taxonomy" id="3981"/>
    <lineage>
        <taxon>Eukaryota</taxon>
        <taxon>Viridiplantae</taxon>
        <taxon>Streptophyta</taxon>
        <taxon>Embryophyta</taxon>
        <taxon>Tracheophyta</taxon>
        <taxon>Spermatophyta</taxon>
        <taxon>Magnoliopsida</taxon>
        <taxon>eudicotyledons</taxon>
        <taxon>Gunneridae</taxon>
        <taxon>Pentapetalae</taxon>
        <taxon>rosids</taxon>
        <taxon>fabids</taxon>
        <taxon>Malpighiales</taxon>
        <taxon>Euphorbiaceae</taxon>
        <taxon>Crotonoideae</taxon>
        <taxon>Micrandreae</taxon>
        <taxon>Hevea</taxon>
    </lineage>
</organism>
<evidence type="ECO:0000256" key="1">
    <source>
        <dbReference type="ARBA" id="ARBA00004613"/>
    </source>
</evidence>
<accession>A0A1P8CZ24</accession>
<dbReference type="Gene3D" id="3.40.50.200">
    <property type="entry name" value="Peptidase S8/S53 domain"/>
    <property type="match status" value="1"/>
</dbReference>
<dbReference type="GO" id="GO:0005576">
    <property type="term" value="C:extracellular region"/>
    <property type="evidence" value="ECO:0007669"/>
    <property type="project" value="UniProtKB-SubCell"/>
</dbReference>
<dbReference type="EMBL" id="KU845304">
    <property type="protein sequence ID" value="APH81260.1"/>
    <property type="molecule type" value="mRNA"/>
</dbReference>
<keyword evidence="5 11" id="KW-0732">Signal</keyword>
<evidence type="ECO:0000256" key="6">
    <source>
        <dbReference type="ARBA" id="ARBA00022801"/>
    </source>
</evidence>
<dbReference type="InterPro" id="IPR023827">
    <property type="entry name" value="Peptidase_S8_Asp-AS"/>
</dbReference>
<feature type="domain" description="Inhibitor I9" evidence="14">
    <location>
        <begin position="52"/>
        <end position="132"/>
    </location>
</feature>
<keyword evidence="7 10" id="KW-0720">Serine protease</keyword>